<evidence type="ECO:0000313" key="2">
    <source>
        <dbReference type="Proteomes" id="UP001243375"/>
    </source>
</evidence>
<reference evidence="1" key="1">
    <citation type="submission" date="2023-04" db="EMBL/GenBank/DDBJ databases">
        <title>Draft Genome sequencing of Naganishia species isolated from polar environments using Oxford Nanopore Technology.</title>
        <authorList>
            <person name="Leo P."/>
            <person name="Venkateswaran K."/>
        </authorList>
    </citation>
    <scope>NUCLEOTIDE SEQUENCE</scope>
    <source>
        <strain evidence="1">MNA-CCFEE 5425</strain>
    </source>
</reference>
<proteinExistence type="predicted"/>
<name>A0ACC2XF52_9TREE</name>
<organism evidence="1 2">
    <name type="scientific">Naganishia vaughanmartiniae</name>
    <dbReference type="NCBI Taxonomy" id="1424756"/>
    <lineage>
        <taxon>Eukaryota</taxon>
        <taxon>Fungi</taxon>
        <taxon>Dikarya</taxon>
        <taxon>Basidiomycota</taxon>
        <taxon>Agaricomycotina</taxon>
        <taxon>Tremellomycetes</taxon>
        <taxon>Filobasidiales</taxon>
        <taxon>Filobasidiaceae</taxon>
        <taxon>Naganishia</taxon>
    </lineage>
</organism>
<dbReference type="EMBL" id="JASBWU010000004">
    <property type="protein sequence ID" value="KAJ9122443.1"/>
    <property type="molecule type" value="Genomic_DNA"/>
</dbReference>
<evidence type="ECO:0000313" key="1">
    <source>
        <dbReference type="EMBL" id="KAJ9122443.1"/>
    </source>
</evidence>
<keyword evidence="2" id="KW-1185">Reference proteome</keyword>
<sequence length="460" mass="51798">MSYIRPQPGSPMSPGGYDSDGSSSSRTSRPSRRQYAEYGSPHHRRNSSRLGMPQIPGPPAEEEEEEVEEKHAHLEPGLAVSPHLPDVRAVFSIHDQPQVYVSWARRSSLVDLGLRGEHTSHLKESDGSEVRWSRSCAPDSNLRKTDPPSEEGSLIYDTAEAMDMCQNPYMLDLHGLTVEKHGPASHPLPHTSLLPLFSLAKTSINSDILITPVDQFANKIGYDPVWKRKTDSRMVWRGSTTGISWMDKNTPWIKAHRFRLHRFAQNDSTEMISFNVPDIGSEAGPLKMQKEEGTVRDIAQFFYDMKLAGSPLQCNETDGTCEDMAWVVVTGSAKDGNGWSARFRRLMTTNSVVLKTGMFTEWFQAHIVPWFHYIPTRLDYSDLPMILSFLRGSPEAPDQGFDEVAQAIAQNGKCFVQRMFRVEDLQAYMFRLFLEYARLVAPTDEGVDFVITPDAEAEAE</sequence>
<dbReference type="Proteomes" id="UP001243375">
    <property type="component" value="Unassembled WGS sequence"/>
</dbReference>
<gene>
    <name evidence="1" type="ORF">QFC22_001868</name>
</gene>
<comment type="caution">
    <text evidence="1">The sequence shown here is derived from an EMBL/GenBank/DDBJ whole genome shotgun (WGS) entry which is preliminary data.</text>
</comment>
<accession>A0ACC2XF52</accession>
<protein>
    <submittedName>
        <fullName evidence="1">Uncharacterized protein</fullName>
    </submittedName>
</protein>